<evidence type="ECO:0000313" key="18">
    <source>
        <dbReference type="Proteomes" id="UP000199308"/>
    </source>
</evidence>
<keyword evidence="9 14" id="KW-0133">Cell shape</keyword>
<dbReference type="GO" id="GO:0071555">
    <property type="term" value="P:cell wall organization"/>
    <property type="evidence" value="ECO:0007669"/>
    <property type="project" value="UniProtKB-KW"/>
</dbReference>
<evidence type="ECO:0000313" key="17">
    <source>
        <dbReference type="EMBL" id="SET88941.1"/>
    </source>
</evidence>
<comment type="catalytic activity">
    <reaction evidence="14">
        <text>Preferential cleavage: (Ac)2-L-Lys-D-Ala-|-D-Ala. Also transpeptidation of peptidyl-alanyl moieties that are N-acyl substituents of D-alanine.</text>
        <dbReference type="EC" id="3.4.16.4"/>
    </reaction>
</comment>
<dbReference type="InterPro" id="IPR005311">
    <property type="entry name" value="PBP_dimer"/>
</dbReference>
<dbReference type="PANTHER" id="PTHR30627:SF2">
    <property type="entry name" value="PEPTIDOGLYCAN D,D-TRANSPEPTIDASE MRDA"/>
    <property type="match status" value="1"/>
</dbReference>
<dbReference type="InterPro" id="IPR017790">
    <property type="entry name" value="Penicillin-binding_protein_2"/>
</dbReference>
<dbReference type="GO" id="GO:0005886">
    <property type="term" value="C:plasma membrane"/>
    <property type="evidence" value="ECO:0007669"/>
    <property type="project" value="UniProtKB-SubCell"/>
</dbReference>
<keyword evidence="11 14" id="KW-1133">Transmembrane helix</keyword>
<sequence>MKRSKRVAIRNHTAEANLFARRTFIAFIGVIGLLLLLFSNVFHLEVTSFEKYQTQSNSNRIKLLPVAPNRGLIYDRNGVLLAENIPIYSLEVIPEQVEDLEQTVKDVSALLGIIEERGDKLIQAAKRKRRFKPIELHPRLSDEQVALFSVNQHKFPGVFIDARLKRYYPFADLTTHTVGYVARINRRDTIKLEEQGVSENYAATRNIGKLGLERFYEDMLHGTAGHQEVEVNNQGRILRTLDYTPPIAGKDITLTLDIELQMVAKRALAGKRGAIVAIDPRSGDVLAMYSNPSYDANLFVHGISSNNYKKLLNDRNLPLINRTVQGYPPASTVKPFIALLGLEERLITPATKIWDDGTYHLEGTEARYRDWKAWGHGWVNLTKAIEQSCNIYFYDLAYKLGITKISEFSTLFGFGEYTGIDIHEENRAIMPSVQWKRARYNQPWYTGETISIGIGQSFWTVTPLQLAQALANLVNKGEIKVPHLLKSYKEQIADEETETMQWVDTAFETEQRPPIVLDNEKHWDYVLDAMHNTVQKPGATGHAAFIGTRYDAAGKTGSAQVASLGQDEEYDAENTAENKRDNAMFIAFAPYEAPEIVVAVAIENVAKGGGATNAAPVARQIMDQYFGDREIVSQNKAVHPLHRKTYKPSKQPRTRG</sequence>
<keyword evidence="6 14" id="KW-0645">Protease</keyword>
<dbReference type="Proteomes" id="UP000199308">
    <property type="component" value="Unassembled WGS sequence"/>
</dbReference>
<gene>
    <name evidence="14" type="primary">mrdA</name>
    <name evidence="17" type="ORF">SAMN05660429_02977</name>
</gene>
<dbReference type="InterPro" id="IPR036138">
    <property type="entry name" value="PBP_dimer_sf"/>
</dbReference>
<evidence type="ECO:0000256" key="12">
    <source>
        <dbReference type="ARBA" id="ARBA00023136"/>
    </source>
</evidence>
<evidence type="ECO:0000256" key="10">
    <source>
        <dbReference type="ARBA" id="ARBA00022984"/>
    </source>
</evidence>
<dbReference type="Gene3D" id="3.90.1310.10">
    <property type="entry name" value="Penicillin-binding protein 2a (Domain 2)"/>
    <property type="match status" value="1"/>
</dbReference>
<dbReference type="InterPro" id="IPR050515">
    <property type="entry name" value="Beta-lactam/transpept"/>
</dbReference>
<keyword evidence="14" id="KW-0862">Zinc</keyword>
<evidence type="ECO:0000256" key="4">
    <source>
        <dbReference type="ARBA" id="ARBA00022519"/>
    </source>
</evidence>
<evidence type="ECO:0000256" key="14">
    <source>
        <dbReference type="HAMAP-Rule" id="MF_02081"/>
    </source>
</evidence>
<feature type="binding site" evidence="14">
    <location>
        <position position="355"/>
    </location>
    <ligand>
        <name>Zn(2+)</name>
        <dbReference type="ChEBI" id="CHEBI:29105"/>
    </ligand>
</feature>
<evidence type="ECO:0000256" key="1">
    <source>
        <dbReference type="ARBA" id="ARBA00004167"/>
    </source>
</evidence>
<keyword evidence="12 14" id="KW-0472">Membrane</keyword>
<evidence type="ECO:0000256" key="7">
    <source>
        <dbReference type="ARBA" id="ARBA00022692"/>
    </source>
</evidence>
<dbReference type="InterPro" id="IPR012338">
    <property type="entry name" value="Beta-lactam/transpept-like"/>
</dbReference>
<feature type="binding site" evidence="14">
    <location>
        <position position="389"/>
    </location>
    <ligand>
        <name>Zn(2+)</name>
        <dbReference type="ChEBI" id="CHEBI:29105"/>
    </ligand>
</feature>
<dbReference type="GO" id="GO:0006508">
    <property type="term" value="P:proteolysis"/>
    <property type="evidence" value="ECO:0007669"/>
    <property type="project" value="UniProtKB-KW"/>
</dbReference>
<evidence type="ECO:0000256" key="8">
    <source>
        <dbReference type="ARBA" id="ARBA00022801"/>
    </source>
</evidence>
<name>A0A1I0HXY0_THASX</name>
<dbReference type="GO" id="GO:0008270">
    <property type="term" value="F:zinc ion binding"/>
    <property type="evidence" value="ECO:0007669"/>
    <property type="project" value="UniProtKB-UniRule"/>
</dbReference>
<comment type="pathway">
    <text evidence="14">Cell wall biogenesis; peptidoglycan biosynthesis.</text>
</comment>
<evidence type="ECO:0000256" key="5">
    <source>
        <dbReference type="ARBA" id="ARBA00022645"/>
    </source>
</evidence>
<comment type="subcellular location">
    <subcellularLocation>
        <location evidence="14">Cell inner membrane</location>
        <topology evidence="14">Single-pass membrane protein</topology>
    </subcellularLocation>
    <subcellularLocation>
        <location evidence="2">Cell membrane</location>
    </subcellularLocation>
    <subcellularLocation>
        <location evidence="1">Membrane</location>
        <topology evidence="1">Single-pass membrane protein</topology>
    </subcellularLocation>
</comment>
<evidence type="ECO:0000256" key="11">
    <source>
        <dbReference type="ARBA" id="ARBA00022989"/>
    </source>
</evidence>
<comment type="cofactor">
    <cofactor evidence="14">
        <name>Zn(2+)</name>
        <dbReference type="ChEBI" id="CHEBI:29105"/>
    </cofactor>
    <text evidence="14">Binds one Zn(2+) ion per subunit.</text>
</comment>
<dbReference type="GO" id="GO:0016740">
    <property type="term" value="F:transferase activity"/>
    <property type="evidence" value="ECO:0007669"/>
    <property type="project" value="UniProtKB-KW"/>
</dbReference>
<keyword evidence="4 14" id="KW-0997">Cell inner membrane</keyword>
<dbReference type="GO" id="GO:0071972">
    <property type="term" value="F:peptidoglycan L,D-transpeptidase activity"/>
    <property type="evidence" value="ECO:0007669"/>
    <property type="project" value="TreeGrafter"/>
</dbReference>
<keyword evidence="17" id="KW-0808">Transferase</keyword>
<feature type="binding site" evidence="14">
    <location>
        <position position="370"/>
    </location>
    <ligand>
        <name>Zn(2+)</name>
        <dbReference type="ChEBI" id="CHEBI:29105"/>
    </ligand>
</feature>
<comment type="function">
    <text evidence="14">Catalyzes cross-linking of the peptidoglycan cell wall.</text>
</comment>
<evidence type="ECO:0000259" key="15">
    <source>
        <dbReference type="Pfam" id="PF00905"/>
    </source>
</evidence>
<feature type="transmembrane region" description="Helical" evidence="14">
    <location>
        <begin position="24"/>
        <end position="44"/>
    </location>
</feature>
<evidence type="ECO:0000256" key="9">
    <source>
        <dbReference type="ARBA" id="ARBA00022960"/>
    </source>
</evidence>
<feature type="domain" description="Penicillin-binding protein dimerisation" evidence="16">
    <location>
        <begin position="66"/>
        <end position="241"/>
    </location>
</feature>
<evidence type="ECO:0000256" key="13">
    <source>
        <dbReference type="ARBA" id="ARBA00023316"/>
    </source>
</evidence>
<dbReference type="STRING" id="349064.SAMN05660429_02977"/>
<dbReference type="SUPFAM" id="SSF56601">
    <property type="entry name" value="beta-lactamase/transpeptidase-like"/>
    <property type="match status" value="1"/>
</dbReference>
<dbReference type="AlphaFoldDB" id="A0A1I0HXY0"/>
<dbReference type="RefSeq" id="WP_093332246.1">
    <property type="nucleotide sequence ID" value="NZ_AP027363.1"/>
</dbReference>
<dbReference type="Pfam" id="PF03717">
    <property type="entry name" value="PBP_dimer"/>
    <property type="match status" value="1"/>
</dbReference>
<dbReference type="HAMAP" id="MF_02081">
    <property type="entry name" value="MrdA_transpept"/>
    <property type="match status" value="1"/>
</dbReference>
<dbReference type="SUPFAM" id="SSF56519">
    <property type="entry name" value="Penicillin binding protein dimerisation domain"/>
    <property type="match status" value="1"/>
</dbReference>
<keyword evidence="5 14" id="KW-0121">Carboxypeptidase</keyword>
<feature type="binding site" evidence="14">
    <location>
        <position position="376"/>
    </location>
    <ligand>
        <name>Zn(2+)</name>
        <dbReference type="ChEBI" id="CHEBI:29105"/>
    </ligand>
</feature>
<dbReference type="UniPathway" id="UPA00219"/>
<keyword evidence="8 14" id="KW-0378">Hydrolase</keyword>
<dbReference type="Pfam" id="PF00905">
    <property type="entry name" value="Transpeptidase"/>
    <property type="match status" value="1"/>
</dbReference>
<keyword evidence="18" id="KW-1185">Reference proteome</keyword>
<keyword evidence="13 14" id="KW-0961">Cell wall biogenesis/degradation</keyword>
<reference evidence="17 18" key="1">
    <citation type="submission" date="2016-10" db="EMBL/GenBank/DDBJ databases">
        <authorList>
            <person name="de Groot N.N."/>
        </authorList>
    </citation>
    <scope>NUCLEOTIDE SEQUENCE [LARGE SCALE GENOMIC DNA]</scope>
    <source>
        <strain evidence="17 18">DSM 19706</strain>
    </source>
</reference>
<dbReference type="EC" id="3.4.16.4" evidence="14"/>
<dbReference type="InterPro" id="IPR001460">
    <property type="entry name" value="PCN-bd_Tpept"/>
</dbReference>
<dbReference type="GO" id="GO:0008360">
    <property type="term" value="P:regulation of cell shape"/>
    <property type="evidence" value="ECO:0007669"/>
    <property type="project" value="UniProtKB-KW"/>
</dbReference>
<keyword evidence="10 14" id="KW-0573">Peptidoglycan synthesis</keyword>
<dbReference type="NCBIfam" id="TIGR03423">
    <property type="entry name" value="pbp2_mrdA"/>
    <property type="match status" value="1"/>
</dbReference>
<evidence type="ECO:0000256" key="3">
    <source>
        <dbReference type="ARBA" id="ARBA00022475"/>
    </source>
</evidence>
<accession>A0A1I0HXY0</accession>
<dbReference type="GO" id="GO:0009002">
    <property type="term" value="F:serine-type D-Ala-D-Ala carboxypeptidase activity"/>
    <property type="evidence" value="ECO:0007669"/>
    <property type="project" value="UniProtKB-UniRule"/>
</dbReference>
<evidence type="ECO:0000256" key="2">
    <source>
        <dbReference type="ARBA" id="ARBA00004236"/>
    </source>
</evidence>
<dbReference type="PANTHER" id="PTHR30627">
    <property type="entry name" value="PEPTIDOGLYCAN D,D-TRANSPEPTIDASE"/>
    <property type="match status" value="1"/>
</dbReference>
<feature type="domain" description="Penicillin-binding protein transpeptidase" evidence="15">
    <location>
        <begin position="273"/>
        <end position="623"/>
    </location>
</feature>
<evidence type="ECO:0000259" key="16">
    <source>
        <dbReference type="Pfam" id="PF03717"/>
    </source>
</evidence>
<dbReference type="EMBL" id="FOHK01000019">
    <property type="protein sequence ID" value="SET88941.1"/>
    <property type="molecule type" value="Genomic_DNA"/>
</dbReference>
<comment type="similarity">
    <text evidence="14">Belongs to the transpeptidase family. MrdA subfamily.</text>
</comment>
<evidence type="ECO:0000256" key="6">
    <source>
        <dbReference type="ARBA" id="ARBA00022670"/>
    </source>
</evidence>
<keyword evidence="7 14" id="KW-0812">Transmembrane</keyword>
<organism evidence="17 18">
    <name type="scientific">Thalassotalea agarivorans</name>
    <name type="common">Thalassomonas agarivorans</name>
    <dbReference type="NCBI Taxonomy" id="349064"/>
    <lineage>
        <taxon>Bacteria</taxon>
        <taxon>Pseudomonadati</taxon>
        <taxon>Pseudomonadota</taxon>
        <taxon>Gammaproteobacteria</taxon>
        <taxon>Alteromonadales</taxon>
        <taxon>Colwelliaceae</taxon>
        <taxon>Thalassotalea</taxon>
    </lineage>
</organism>
<dbReference type="GO" id="GO:0008658">
    <property type="term" value="F:penicillin binding"/>
    <property type="evidence" value="ECO:0007669"/>
    <property type="project" value="UniProtKB-UniRule"/>
</dbReference>
<dbReference type="OrthoDB" id="9766847at2"/>
<dbReference type="Gene3D" id="3.30.1390.30">
    <property type="entry name" value="Penicillin-binding protein 2a, domain 3"/>
    <property type="match status" value="1"/>
</dbReference>
<dbReference type="Gene3D" id="3.40.710.10">
    <property type="entry name" value="DD-peptidase/beta-lactamase superfamily"/>
    <property type="match status" value="1"/>
</dbReference>
<proteinExistence type="inferred from homology"/>
<keyword evidence="3 14" id="KW-1003">Cell membrane</keyword>
<feature type="active site" description="Acyl-ester intermediate" evidence="14">
    <location>
        <position position="331"/>
    </location>
</feature>
<protein>
    <recommendedName>
        <fullName evidence="14">Peptidoglycan D,D-transpeptidase MrdA</fullName>
        <ecNumber evidence="14">3.4.16.4</ecNumber>
    </recommendedName>
    <alternativeName>
        <fullName evidence="14">Penicillin-binding protein 2</fullName>
        <shortName evidence="14">PBP-2</shortName>
    </alternativeName>
</protein>
<dbReference type="GO" id="GO:0009252">
    <property type="term" value="P:peptidoglycan biosynthetic process"/>
    <property type="evidence" value="ECO:0007669"/>
    <property type="project" value="UniProtKB-UniRule"/>
</dbReference>
<keyword evidence="14" id="KW-0479">Metal-binding</keyword>